<dbReference type="GO" id="GO:0006044">
    <property type="term" value="P:N-acetylglucosamine metabolic process"/>
    <property type="evidence" value="ECO:0007669"/>
    <property type="project" value="TreeGrafter"/>
</dbReference>
<sequence length="280" mass="30709">MLASSSTISRLDAPHTKHTALLLRGTRDGDLAATLSSTSSSSATPRAERKALFTWSDLLDIVSSGNLQSLSRHPDDLAEYFAWMDSVKSSYGSVTSFLLRERFTATKLLEVASSSKASHGSIASSEDEVRFRSAFKVGIECQILTNDWPYSVPSTVSHQVVWSYRPILHSSLVADSPLASQAWSIIAKRGLCGTLTSTGLTIPSLDQHAAHLPELKLATLSQIETEQLERALRTACRDLTEFIAHHWDLRRNEVAFFANPPSLQSVPSLAHFHVLVRPIA</sequence>
<dbReference type="HOGENOM" id="CLU_055672_0_0_1"/>
<organism evidence="1 2">
    <name type="scientific">Kalmanozyma brasiliensis (strain GHG001)</name>
    <name type="common">Yeast</name>
    <name type="synonym">Pseudozyma brasiliensis</name>
    <dbReference type="NCBI Taxonomy" id="1365824"/>
    <lineage>
        <taxon>Eukaryota</taxon>
        <taxon>Fungi</taxon>
        <taxon>Dikarya</taxon>
        <taxon>Basidiomycota</taxon>
        <taxon>Ustilaginomycotina</taxon>
        <taxon>Ustilaginomycetes</taxon>
        <taxon>Ustilaginales</taxon>
        <taxon>Ustilaginaceae</taxon>
        <taxon>Kalmanozyma</taxon>
    </lineage>
</organism>
<evidence type="ECO:0000313" key="2">
    <source>
        <dbReference type="Proteomes" id="UP000019377"/>
    </source>
</evidence>
<name>V5EWF7_KALBG</name>
<dbReference type="eggNOG" id="ENOG502S263">
    <property type="taxonomic scope" value="Eukaryota"/>
</dbReference>
<proteinExistence type="predicted"/>
<dbReference type="STRING" id="1365824.V5EWF7"/>
<dbReference type="PANTHER" id="PTHR35020">
    <property type="entry name" value="N-ACETYLGLUCOSAMINE-INDUCED PROTEIN 1"/>
    <property type="match status" value="1"/>
</dbReference>
<dbReference type="GO" id="GO:0005737">
    <property type="term" value="C:cytoplasm"/>
    <property type="evidence" value="ECO:0007669"/>
    <property type="project" value="TreeGrafter"/>
</dbReference>
<dbReference type="EMBL" id="KI545862">
    <property type="protein sequence ID" value="EST07678.1"/>
    <property type="molecule type" value="Genomic_DNA"/>
</dbReference>
<dbReference type="InterPro" id="IPR022036">
    <property type="entry name" value="DUF3605"/>
</dbReference>
<dbReference type="RefSeq" id="XP_016292667.1">
    <property type="nucleotide sequence ID" value="XM_016437162.1"/>
</dbReference>
<keyword evidence="2" id="KW-1185">Reference proteome</keyword>
<reference evidence="2" key="1">
    <citation type="journal article" date="2013" name="Genome Announc.">
        <title>Draft genome sequence of Pseudozyma brasiliensis sp. nov. strain GHG001, a high producer of endo-1,4-xylanase isolated from an insect pest of sugarcane.</title>
        <authorList>
            <person name="Oliveira J.V.D.C."/>
            <person name="dos Santos R.A.C."/>
            <person name="Borges T.A."/>
            <person name="Riano-Pachon D.M."/>
            <person name="Goldman G.H."/>
        </authorList>
    </citation>
    <scope>NUCLEOTIDE SEQUENCE [LARGE SCALE GENOMIC DNA]</scope>
    <source>
        <strain evidence="2">GHG001</strain>
    </source>
</reference>
<dbReference type="Pfam" id="PF12239">
    <property type="entry name" value="DUF3605"/>
    <property type="match status" value="2"/>
</dbReference>
<gene>
    <name evidence="1" type="ORF">PSEUBRA_SCAF2g02765</name>
</gene>
<protein>
    <submittedName>
        <fullName evidence="1">Uncharacterized protein</fullName>
    </submittedName>
</protein>
<dbReference type="GeneID" id="27419834"/>
<dbReference type="Proteomes" id="UP000019377">
    <property type="component" value="Unassembled WGS sequence"/>
</dbReference>
<dbReference type="PANTHER" id="PTHR35020:SF2">
    <property type="entry name" value="N-ACETYLGLUCOSAMINE-INDUCED PROTEIN 1"/>
    <property type="match status" value="1"/>
</dbReference>
<dbReference type="OMA" id="EVAFFAN"/>
<evidence type="ECO:0000313" key="1">
    <source>
        <dbReference type="EMBL" id="EST07678.1"/>
    </source>
</evidence>
<accession>V5EWF7</accession>
<dbReference type="OrthoDB" id="498286at2759"/>
<dbReference type="AlphaFoldDB" id="V5EWF7"/>